<evidence type="ECO:0000256" key="1">
    <source>
        <dbReference type="ARBA" id="ARBA00006082"/>
    </source>
</evidence>
<organism evidence="5 6">
    <name type="scientific">Gonium pectorale</name>
    <name type="common">Green alga</name>
    <dbReference type="NCBI Taxonomy" id="33097"/>
    <lineage>
        <taxon>Eukaryota</taxon>
        <taxon>Viridiplantae</taxon>
        <taxon>Chlorophyta</taxon>
        <taxon>core chlorophytes</taxon>
        <taxon>Chlorophyceae</taxon>
        <taxon>CS clade</taxon>
        <taxon>Chlamydomonadales</taxon>
        <taxon>Volvocaceae</taxon>
        <taxon>Gonium</taxon>
    </lineage>
</organism>
<dbReference type="EMBL" id="LSYV01000005">
    <property type="protein sequence ID" value="KXZ54813.1"/>
    <property type="molecule type" value="Genomic_DNA"/>
</dbReference>
<evidence type="ECO:0000313" key="5">
    <source>
        <dbReference type="EMBL" id="KXZ54813.1"/>
    </source>
</evidence>
<dbReference type="OrthoDB" id="429932at2759"/>
<dbReference type="InterPro" id="IPR014721">
    <property type="entry name" value="Ribsml_uS5_D2-typ_fold_subgr"/>
</dbReference>
<dbReference type="GO" id="GO:0030983">
    <property type="term" value="F:mismatched DNA binding"/>
    <property type="evidence" value="ECO:0007669"/>
    <property type="project" value="InterPro"/>
</dbReference>
<dbReference type="GO" id="GO:0006298">
    <property type="term" value="P:mismatch repair"/>
    <property type="evidence" value="ECO:0007669"/>
    <property type="project" value="InterPro"/>
</dbReference>
<keyword evidence="6" id="KW-1185">Reference proteome</keyword>
<dbReference type="Proteomes" id="UP000075714">
    <property type="component" value="Unassembled WGS sequence"/>
</dbReference>
<evidence type="ECO:0000256" key="2">
    <source>
        <dbReference type="ARBA" id="ARBA00022763"/>
    </source>
</evidence>
<feature type="region of interest" description="Disordered" evidence="3">
    <location>
        <begin position="294"/>
        <end position="326"/>
    </location>
</feature>
<accession>A0A150GYH8</accession>
<feature type="domain" description="DNA mismatch repair protein S5" evidence="4">
    <location>
        <begin position="213"/>
        <end position="377"/>
    </location>
</feature>
<dbReference type="GO" id="GO:0140664">
    <property type="term" value="F:ATP-dependent DNA damage sensor activity"/>
    <property type="evidence" value="ECO:0007669"/>
    <property type="project" value="InterPro"/>
</dbReference>
<reference evidence="6" key="1">
    <citation type="journal article" date="2016" name="Nat. Commun.">
        <title>The Gonium pectorale genome demonstrates co-option of cell cycle regulation during the evolution of multicellularity.</title>
        <authorList>
            <person name="Hanschen E.R."/>
            <person name="Marriage T.N."/>
            <person name="Ferris P.J."/>
            <person name="Hamaji T."/>
            <person name="Toyoda A."/>
            <person name="Fujiyama A."/>
            <person name="Neme R."/>
            <person name="Noguchi H."/>
            <person name="Minakuchi Y."/>
            <person name="Suzuki M."/>
            <person name="Kawai-Toyooka H."/>
            <person name="Smith D.R."/>
            <person name="Sparks H."/>
            <person name="Anderson J."/>
            <person name="Bakaric R."/>
            <person name="Luria V."/>
            <person name="Karger A."/>
            <person name="Kirschner M.W."/>
            <person name="Durand P.M."/>
            <person name="Michod R.E."/>
            <person name="Nozaki H."/>
            <person name="Olson B.J."/>
        </authorList>
    </citation>
    <scope>NUCLEOTIDE SEQUENCE [LARGE SCALE GENOMIC DNA]</scope>
    <source>
        <strain evidence="6">NIES-2863</strain>
    </source>
</reference>
<comment type="caution">
    <text evidence="5">The sequence shown here is derived from an EMBL/GenBank/DDBJ whole genome shotgun (WGS) entry which is preliminary data.</text>
</comment>
<dbReference type="Pfam" id="PF13589">
    <property type="entry name" value="HATPase_c_3"/>
    <property type="match status" value="1"/>
</dbReference>
<proteinExistence type="inferred from homology"/>
<dbReference type="Gene3D" id="3.30.565.10">
    <property type="entry name" value="Histidine kinase-like ATPase, C-terminal domain"/>
    <property type="match status" value="1"/>
</dbReference>
<feature type="compositionally biased region" description="Basic and acidic residues" evidence="3">
    <location>
        <begin position="298"/>
        <end position="317"/>
    </location>
</feature>
<gene>
    <name evidence="5" type="ORF">GPECTOR_4g884</name>
</gene>
<keyword evidence="2" id="KW-0227">DNA damage</keyword>
<dbReference type="GO" id="GO:0032300">
    <property type="term" value="C:mismatch repair complex"/>
    <property type="evidence" value="ECO:0007669"/>
    <property type="project" value="InterPro"/>
</dbReference>
<dbReference type="AlphaFoldDB" id="A0A150GYH8"/>
<dbReference type="InterPro" id="IPR013507">
    <property type="entry name" value="DNA_mismatch_S5_2-like"/>
</dbReference>
<dbReference type="PANTHER" id="PTHR10073:SF47">
    <property type="entry name" value="DNA MISMATCH REPAIR PROTEIN MLH3"/>
    <property type="match status" value="1"/>
</dbReference>
<dbReference type="STRING" id="33097.A0A150GYH8"/>
<dbReference type="Gene3D" id="3.30.230.10">
    <property type="match status" value="1"/>
</dbReference>
<name>A0A150GYH8_GONPE</name>
<dbReference type="SMART" id="SM01340">
    <property type="entry name" value="DNA_mis_repair"/>
    <property type="match status" value="1"/>
</dbReference>
<dbReference type="SUPFAM" id="SSF55874">
    <property type="entry name" value="ATPase domain of HSP90 chaperone/DNA topoisomerase II/histidine kinase"/>
    <property type="match status" value="1"/>
</dbReference>
<sequence length="396" mass="43078">MQRVRQLPQQLVERIRTGLTLDSLPQAVVEVLANSLDAHAQNIVIRLGAPTLSFTVEDDGHGVRAEDLDVLGSRYSTSKLRGVTDLAGGIQTLGFRGEAVASLITNAAEVCITTRGRGSFETLTKTTRSGGSNVAFAPSTTHLKHSGTIISVKQFLFNQPVRSRQLLAQTGDIEARTIQAVLRMALPFVNVSVTLLRAPTGHVLLHLPQDRDLRSLFSQLVPEQAPTLPPMIHLAGERGYGIRGLLGSLKACYPHQHHQYLYVNRRHVIHTSISALLNAHFLRAYLRAGYHLSNRSQQQHDDPLPHSAGDDGHDGKSGSRSRNNSSSVRALPAFLVAIECPYGDYDVTSEPDKSGIVFKHLPIIHSLLKSMAAQAWGADTPLSTYGDAAALEATKR</sequence>
<dbReference type="InterPro" id="IPR036890">
    <property type="entry name" value="HATPase_C_sf"/>
</dbReference>
<evidence type="ECO:0000256" key="3">
    <source>
        <dbReference type="SAM" id="MobiDB-lite"/>
    </source>
</evidence>
<dbReference type="PANTHER" id="PTHR10073">
    <property type="entry name" value="DNA MISMATCH REPAIR PROTEIN MLH, PMS, MUTL"/>
    <property type="match status" value="1"/>
</dbReference>
<protein>
    <recommendedName>
        <fullName evidence="4">DNA mismatch repair protein S5 domain-containing protein</fullName>
    </recommendedName>
</protein>
<dbReference type="GO" id="GO:0005524">
    <property type="term" value="F:ATP binding"/>
    <property type="evidence" value="ECO:0007669"/>
    <property type="project" value="InterPro"/>
</dbReference>
<comment type="similarity">
    <text evidence="1">Belongs to the DNA mismatch repair MutL/HexB family.</text>
</comment>
<dbReference type="InterPro" id="IPR038973">
    <property type="entry name" value="MutL/Mlh/Pms-like"/>
</dbReference>
<dbReference type="GO" id="GO:0016887">
    <property type="term" value="F:ATP hydrolysis activity"/>
    <property type="evidence" value="ECO:0007669"/>
    <property type="project" value="InterPro"/>
</dbReference>
<evidence type="ECO:0000313" key="6">
    <source>
        <dbReference type="Proteomes" id="UP000075714"/>
    </source>
</evidence>
<evidence type="ECO:0000259" key="4">
    <source>
        <dbReference type="SMART" id="SM01340"/>
    </source>
</evidence>